<keyword evidence="3" id="KW-1185">Reference proteome</keyword>
<proteinExistence type="predicted"/>
<name>A0A0C3KI57_9AGAM</name>
<keyword evidence="1" id="KW-0732">Signal</keyword>
<dbReference type="HOGENOM" id="CLU_2689612_0_0_1"/>
<feature type="signal peptide" evidence="1">
    <location>
        <begin position="1"/>
        <end position="20"/>
    </location>
</feature>
<dbReference type="AlphaFoldDB" id="A0A0C3KI57"/>
<evidence type="ECO:0000256" key="1">
    <source>
        <dbReference type="SAM" id="SignalP"/>
    </source>
</evidence>
<accession>A0A0C3KI57</accession>
<evidence type="ECO:0000313" key="3">
    <source>
        <dbReference type="Proteomes" id="UP000054248"/>
    </source>
</evidence>
<organism evidence="2 3">
    <name type="scientific">Tulasnella calospora MUT 4182</name>
    <dbReference type="NCBI Taxonomy" id="1051891"/>
    <lineage>
        <taxon>Eukaryota</taxon>
        <taxon>Fungi</taxon>
        <taxon>Dikarya</taxon>
        <taxon>Basidiomycota</taxon>
        <taxon>Agaricomycotina</taxon>
        <taxon>Agaricomycetes</taxon>
        <taxon>Cantharellales</taxon>
        <taxon>Tulasnellaceae</taxon>
        <taxon>Tulasnella</taxon>
    </lineage>
</organism>
<feature type="chain" id="PRO_5002166393" evidence="1">
    <location>
        <begin position="21"/>
        <end position="74"/>
    </location>
</feature>
<dbReference type="Proteomes" id="UP000054248">
    <property type="component" value="Unassembled WGS sequence"/>
</dbReference>
<gene>
    <name evidence="2" type="ORF">M407DRAFT_245552</name>
</gene>
<dbReference type="EMBL" id="KN823146">
    <property type="protein sequence ID" value="KIO21178.1"/>
    <property type="molecule type" value="Genomic_DNA"/>
</dbReference>
<evidence type="ECO:0000313" key="2">
    <source>
        <dbReference type="EMBL" id="KIO21178.1"/>
    </source>
</evidence>
<sequence length="74" mass="8329">MKSITYVVILLPLLLSIISIIDHSYDHIMVVFLEIKWLVRYVVENARPYKVGLSCGVARIETPNGTSIHGLCIC</sequence>
<protein>
    <submittedName>
        <fullName evidence="2">Uncharacterized protein</fullName>
    </submittedName>
</protein>
<reference evidence="3" key="2">
    <citation type="submission" date="2015-01" db="EMBL/GenBank/DDBJ databases">
        <title>Evolutionary Origins and Diversification of the Mycorrhizal Mutualists.</title>
        <authorList>
            <consortium name="DOE Joint Genome Institute"/>
            <consortium name="Mycorrhizal Genomics Consortium"/>
            <person name="Kohler A."/>
            <person name="Kuo A."/>
            <person name="Nagy L.G."/>
            <person name="Floudas D."/>
            <person name="Copeland A."/>
            <person name="Barry K.W."/>
            <person name="Cichocki N."/>
            <person name="Veneault-Fourrey C."/>
            <person name="LaButti K."/>
            <person name="Lindquist E.A."/>
            <person name="Lipzen A."/>
            <person name="Lundell T."/>
            <person name="Morin E."/>
            <person name="Murat C."/>
            <person name="Riley R."/>
            <person name="Ohm R."/>
            <person name="Sun H."/>
            <person name="Tunlid A."/>
            <person name="Henrissat B."/>
            <person name="Grigoriev I.V."/>
            <person name="Hibbett D.S."/>
            <person name="Martin F."/>
        </authorList>
    </citation>
    <scope>NUCLEOTIDE SEQUENCE [LARGE SCALE GENOMIC DNA]</scope>
    <source>
        <strain evidence="3">MUT 4182</strain>
    </source>
</reference>
<reference evidence="2 3" key="1">
    <citation type="submission" date="2014-04" db="EMBL/GenBank/DDBJ databases">
        <authorList>
            <consortium name="DOE Joint Genome Institute"/>
            <person name="Kuo A."/>
            <person name="Girlanda M."/>
            <person name="Perotto S."/>
            <person name="Kohler A."/>
            <person name="Nagy L.G."/>
            <person name="Floudas D."/>
            <person name="Copeland A."/>
            <person name="Barry K.W."/>
            <person name="Cichocki N."/>
            <person name="Veneault-Fourrey C."/>
            <person name="LaButti K."/>
            <person name="Lindquist E.A."/>
            <person name="Lipzen A."/>
            <person name="Lundell T."/>
            <person name="Morin E."/>
            <person name="Murat C."/>
            <person name="Sun H."/>
            <person name="Tunlid A."/>
            <person name="Henrissat B."/>
            <person name="Grigoriev I.V."/>
            <person name="Hibbett D.S."/>
            <person name="Martin F."/>
            <person name="Nordberg H.P."/>
            <person name="Cantor M.N."/>
            <person name="Hua S.X."/>
        </authorList>
    </citation>
    <scope>NUCLEOTIDE SEQUENCE [LARGE SCALE GENOMIC DNA]</scope>
    <source>
        <strain evidence="2 3">MUT 4182</strain>
    </source>
</reference>